<organism evidence="3 4">
    <name type="scientific">Ectopseudomonas toyotomiensis</name>
    <dbReference type="NCBI Taxonomy" id="554344"/>
    <lineage>
        <taxon>Bacteria</taxon>
        <taxon>Pseudomonadati</taxon>
        <taxon>Pseudomonadota</taxon>
        <taxon>Gammaproteobacteria</taxon>
        <taxon>Pseudomonadales</taxon>
        <taxon>Pseudomonadaceae</taxon>
        <taxon>Ectopseudomonas</taxon>
    </lineage>
</organism>
<dbReference type="Proteomes" id="UP001161137">
    <property type="component" value="Unassembled WGS sequence"/>
</dbReference>
<protein>
    <recommendedName>
        <fullName evidence="5">Lipopolysaccharide biosynthesis protein</fullName>
    </recommendedName>
</protein>
<feature type="transmembrane region" description="Helical" evidence="2">
    <location>
        <begin position="34"/>
        <end position="56"/>
    </location>
</feature>
<feature type="transmembrane region" description="Helical" evidence="2">
    <location>
        <begin position="485"/>
        <end position="505"/>
    </location>
</feature>
<dbReference type="RefSeq" id="WP_196460824.1">
    <property type="nucleotide sequence ID" value="NZ_JACFYY010000018.1"/>
</dbReference>
<evidence type="ECO:0000313" key="4">
    <source>
        <dbReference type="Proteomes" id="UP001161137"/>
    </source>
</evidence>
<keyword evidence="2" id="KW-1133">Transmembrane helix</keyword>
<keyword evidence="1" id="KW-0175">Coiled coil</keyword>
<reference evidence="3" key="1">
    <citation type="submission" date="2022-09" db="EMBL/GenBank/DDBJ databases">
        <title>Intensive care unit water sources are persistently colonized with multi-drug resistant bacteria and are the site of extensive horizontal gene transfer of antibiotic resistance genes.</title>
        <authorList>
            <person name="Diorio-Toth L."/>
        </authorList>
    </citation>
    <scope>NUCLEOTIDE SEQUENCE</scope>
    <source>
        <strain evidence="3">GD03863</strain>
    </source>
</reference>
<dbReference type="EMBL" id="JAOCDH010000019">
    <property type="protein sequence ID" value="MDH0703151.1"/>
    <property type="molecule type" value="Genomic_DNA"/>
</dbReference>
<accession>A0AA42INS4</accession>
<keyword evidence="2" id="KW-0472">Membrane</keyword>
<proteinExistence type="predicted"/>
<keyword evidence="2" id="KW-0812">Transmembrane</keyword>
<evidence type="ECO:0008006" key="5">
    <source>
        <dbReference type="Google" id="ProtNLM"/>
    </source>
</evidence>
<comment type="caution">
    <text evidence="3">The sequence shown here is derived from an EMBL/GenBank/DDBJ whole genome shotgun (WGS) entry which is preliminary data.</text>
</comment>
<feature type="coiled-coil region" evidence="1">
    <location>
        <begin position="379"/>
        <end position="406"/>
    </location>
</feature>
<gene>
    <name evidence="3" type="ORF">N5D41_16840</name>
</gene>
<sequence>MSSSPQTPNPPVQRNSDEIDLGELMLRIWATRVIVVKAVLVVLALFVCYIGVSYLLSNKTVRYSQVFDLTFEGLRSGEFPNGSPFLISDITSPTVLNRVYRQNGLEDFGLDLDEFRRSVNIQSYAPNYALIRAKYDGLLADKKLTPADIADLQKQMLAELQAARSGAVIITILFPQSRSLTPDVAQKVLLDIPKTWASRAIVEQGVLKPNLPVYSERIFDKQRFENLDYLLGMDLLLENIHQIRSNIANLKTEPNASTLIDDESGFTLVDLDKAIQDVADYDIRQIIDPIKELGISRKPEVVRLYYTRRLADLQQEQELWRLRSQTIRSVLNVYSREASTASNVEGGPAAQSNLVPQLGDAFLDRLLEVSRQGSDLDFRQKMTEEILNYENKAIDLEQQVNDIRRILTTMSTVRKEDEELRNIYVGVVEEQLPSVLDSLREYTRIMVRMYEKQGRQSAGNISQLVEAQGGSFDLREQRLINSKDVIVLAIALMLAGLFGMLYGVLRNSLRERSN</sequence>
<evidence type="ECO:0000313" key="3">
    <source>
        <dbReference type="EMBL" id="MDH0703151.1"/>
    </source>
</evidence>
<dbReference type="AlphaFoldDB" id="A0AA42INS4"/>
<evidence type="ECO:0000256" key="1">
    <source>
        <dbReference type="SAM" id="Coils"/>
    </source>
</evidence>
<name>A0AA42INS4_9GAMM</name>
<evidence type="ECO:0000256" key="2">
    <source>
        <dbReference type="SAM" id="Phobius"/>
    </source>
</evidence>